<gene>
    <name evidence="1" type="ORF">A9K55_005338</name>
</gene>
<organism evidence="1 2">
    <name type="scientific">Cordyceps militaris</name>
    <name type="common">Caterpillar fungus</name>
    <name type="synonym">Clavaria militaris</name>
    <dbReference type="NCBI Taxonomy" id="73501"/>
    <lineage>
        <taxon>Eukaryota</taxon>
        <taxon>Fungi</taxon>
        <taxon>Dikarya</taxon>
        <taxon>Ascomycota</taxon>
        <taxon>Pezizomycotina</taxon>
        <taxon>Sordariomycetes</taxon>
        <taxon>Hypocreomycetidae</taxon>
        <taxon>Hypocreales</taxon>
        <taxon>Cordycipitaceae</taxon>
        <taxon>Cordyceps</taxon>
    </lineage>
</organism>
<proteinExistence type="predicted"/>
<dbReference type="AlphaFoldDB" id="A0A2H4SPC6"/>
<evidence type="ECO:0000313" key="1">
    <source>
        <dbReference type="EMBL" id="ATY64962.1"/>
    </source>
</evidence>
<name>A0A2H4SPC6_CORMI</name>
<dbReference type="Proteomes" id="UP000323067">
    <property type="component" value="Chromosome v"/>
</dbReference>
<sequence>MALYRSNSASWRRITACVFAFSLFCPASAFFSFASLIALIPGEAIAPILAVLAAMNPHQFSPPQTFVWGLPGVAFHLTPDYGTAAIYYPNDTTITIGPVQGDRQYAAYMRKTRSPLAIFLPILCYGSRWMPELLNRTLCTPDFGVGAVQGLLATLQESVASHLDGPFCFTDIVLPSPETQKYQQDIIQAALDNLRLKQPRPSLHAADMAVAANTRRKRTDPALDAQVVLAIDNSTYGTNVALVYEEDGVIVRLRQRYMPLGAGEAPGSHSRKQTQAALEDMQRRPFGKPIWDRPLPEKIQTLVLYGDTTNVPTLGAPLEAMFGIRAVRSAARFNPVFASAIAAARSNHEYLREVEFLEPLGGCQEGRKRYSYSGFELLGCDEPSLDNFRCSHLGTFASTAWYRSFPWVLRRSASPEIRRL</sequence>
<dbReference type="VEuPathDB" id="FungiDB:A9K55_005338"/>
<reference evidence="1 2" key="1">
    <citation type="journal article" date="2017" name="BMC Genomics">
        <title>Chromosome level assembly and secondary metabolite potential of the parasitic fungus Cordyceps militaris.</title>
        <authorList>
            <person name="Kramer G.J."/>
            <person name="Nodwell J.R."/>
        </authorList>
    </citation>
    <scope>NUCLEOTIDE SEQUENCE [LARGE SCALE GENOMIC DNA]</scope>
    <source>
        <strain evidence="1 2">ATCC 34164</strain>
    </source>
</reference>
<dbReference type="EMBL" id="CP023325">
    <property type="protein sequence ID" value="ATY64962.1"/>
    <property type="molecule type" value="Genomic_DNA"/>
</dbReference>
<evidence type="ECO:0000313" key="2">
    <source>
        <dbReference type="Proteomes" id="UP000323067"/>
    </source>
</evidence>
<dbReference type="VEuPathDB" id="FungiDB:CCM_08084"/>
<protein>
    <submittedName>
        <fullName evidence="1">Uncharacterized protein</fullName>
    </submittedName>
</protein>
<accession>A0A2H4SPC6</accession>